<reference evidence="2" key="2">
    <citation type="journal article" date="2018" name="Nat. Commun.">
        <title>Tailed giant Tupanvirus possesses the most complete translational apparatus of the known virosphere.</title>
        <authorList>
            <person name="Abrahao J."/>
            <person name="Silva L."/>
            <person name="Silva L.S."/>
            <person name="Khalil J.Y.B."/>
            <person name="Rodrigues R."/>
            <person name="Arantes T."/>
            <person name="Assis F."/>
            <person name="Boratto P."/>
            <person name="Andrade M."/>
            <person name="Kroon E.G."/>
            <person name="Ribeiro B."/>
            <person name="Bergier I."/>
            <person name="Seligmann H."/>
            <person name="Ghigo E."/>
            <person name="Colson P."/>
            <person name="Levasseur A."/>
            <person name="Kroemer G."/>
            <person name="Raoult D."/>
            <person name="La Scola B."/>
        </authorList>
    </citation>
    <scope>NUCLEOTIDE SEQUENCE [LARGE SCALE GENOMIC DNA]</scope>
    <source>
        <strain evidence="2">Deep ocean</strain>
    </source>
</reference>
<protein>
    <submittedName>
        <fullName evidence="2">Putative ORFan</fullName>
    </submittedName>
</protein>
<dbReference type="KEGG" id="vg:80517849"/>
<proteinExistence type="predicted"/>
<reference evidence="2" key="1">
    <citation type="submission" date="2017-06" db="EMBL/GenBank/DDBJ databases">
        <authorList>
            <person name="Assis F.L."/>
            <person name="Abrahao J.S."/>
            <person name="Silva L."/>
            <person name="Khalil J.B."/>
            <person name="Rodrigues R."/>
            <person name="Silva L.S."/>
            <person name="Boratto P."/>
            <person name="Andrade M."/>
            <person name="Kroon E.G."/>
            <person name="Ribeiro B."/>
            <person name="Bergier I."/>
            <person name="Seligmann H."/>
            <person name="Ghigo E."/>
            <person name="Colson P."/>
            <person name="Levasseur A."/>
            <person name="Raoult D."/>
            <person name="Scola B.L."/>
        </authorList>
    </citation>
    <scope>NUCLEOTIDE SEQUENCE</scope>
    <source>
        <strain evidence="2">Deep ocean</strain>
    </source>
</reference>
<dbReference type="RefSeq" id="YP_010781158.1">
    <property type="nucleotide sequence ID" value="NC_075038.1"/>
</dbReference>
<organism evidence="2">
    <name type="scientific">Tupanvirus deep ocean</name>
    <dbReference type="NCBI Taxonomy" id="2126984"/>
    <lineage>
        <taxon>Viruses</taxon>
        <taxon>Varidnaviria</taxon>
        <taxon>Bamfordvirae</taxon>
        <taxon>Nucleocytoviricota</taxon>
        <taxon>Megaviricetes</taxon>
        <taxon>Imitervirales</taxon>
        <taxon>Mimiviridae</taxon>
        <taxon>Megamimivirinae</taxon>
        <taxon>Tupanvirus</taxon>
        <taxon>Tupanvirus altamarinense</taxon>
    </lineage>
</organism>
<evidence type="ECO:0000256" key="1">
    <source>
        <dbReference type="SAM" id="Phobius"/>
    </source>
</evidence>
<keyword evidence="1" id="KW-1133">Transmembrane helix</keyword>
<feature type="transmembrane region" description="Helical" evidence="1">
    <location>
        <begin position="12"/>
        <end position="31"/>
    </location>
</feature>
<sequence length="188" mass="22101">MFQEKNNRNIKESLLMILVIILSFFLILTHINNHFHILRMEFEHEVEISRMTWDFHFKLNDVQRSCGVNYAIKINYLVVDLSNKNTTQKTTVVKLPTHPSVLTVGKFQQFLLKSANDTIGPIDKMEMVTPLEEKDYSRTLSHWVRNPSDFQIRMHIAALNTKYIDALDMVNTKTEQILTEWTVTFIKT</sequence>
<name>A0A6N1NZ44_9VIRU</name>
<dbReference type="EMBL" id="MF405918">
    <property type="protein sequence ID" value="QKU34521.1"/>
    <property type="molecule type" value="Genomic_DNA"/>
</dbReference>
<accession>A0A6N1NZ44</accession>
<keyword evidence="1" id="KW-0472">Membrane</keyword>
<dbReference type="GeneID" id="80517849"/>
<evidence type="ECO:0000313" key="2">
    <source>
        <dbReference type="EMBL" id="QKU34521.1"/>
    </source>
</evidence>
<keyword evidence="1" id="KW-0812">Transmembrane</keyword>